<feature type="transmembrane region" description="Helical" evidence="1">
    <location>
        <begin position="64"/>
        <end position="85"/>
    </location>
</feature>
<dbReference type="RefSeq" id="XP_024348742.1">
    <property type="nucleotide sequence ID" value="XM_024496886.1"/>
</dbReference>
<feature type="transmembrane region" description="Helical" evidence="1">
    <location>
        <begin position="101"/>
        <end position="122"/>
    </location>
</feature>
<evidence type="ECO:0000313" key="3">
    <source>
        <dbReference type="Proteomes" id="UP000019149"/>
    </source>
</evidence>
<dbReference type="Proteomes" id="UP000019149">
    <property type="component" value="Unassembled WGS sequence"/>
</dbReference>
<feature type="transmembrane region" description="Helical" evidence="1">
    <location>
        <begin position="198"/>
        <end position="216"/>
    </location>
</feature>
<feature type="transmembrane region" description="Helical" evidence="1">
    <location>
        <begin position="222"/>
        <end position="243"/>
    </location>
</feature>
<proteinExistence type="predicted"/>
<evidence type="ECO:0000256" key="1">
    <source>
        <dbReference type="SAM" id="Phobius"/>
    </source>
</evidence>
<organism evidence="2 3">
    <name type="scientific">Echinococcus granulosus</name>
    <name type="common">Hydatid tapeworm</name>
    <dbReference type="NCBI Taxonomy" id="6210"/>
    <lineage>
        <taxon>Eukaryota</taxon>
        <taxon>Metazoa</taxon>
        <taxon>Spiralia</taxon>
        <taxon>Lophotrochozoa</taxon>
        <taxon>Platyhelminthes</taxon>
        <taxon>Cestoda</taxon>
        <taxon>Eucestoda</taxon>
        <taxon>Cyclophyllidea</taxon>
        <taxon>Taeniidae</taxon>
        <taxon>Echinococcus</taxon>
        <taxon>Echinococcus granulosus group</taxon>
    </lineage>
</organism>
<gene>
    <name evidence="2" type="ORF">EGR_07637</name>
</gene>
<dbReference type="EMBL" id="APAU02000082">
    <property type="protein sequence ID" value="EUB57546.1"/>
    <property type="molecule type" value="Genomic_DNA"/>
</dbReference>
<keyword evidence="1" id="KW-1133">Transmembrane helix</keyword>
<dbReference type="KEGG" id="egl:EGR_07637"/>
<comment type="caution">
    <text evidence="2">The sequence shown here is derived from an EMBL/GenBank/DDBJ whole genome shotgun (WGS) entry which is preliminary data.</text>
</comment>
<keyword evidence="1" id="KW-0812">Transmembrane</keyword>
<name>W6UAI9_ECHGR</name>
<dbReference type="CTD" id="36343352"/>
<evidence type="ECO:0000313" key="2">
    <source>
        <dbReference type="EMBL" id="EUB57546.1"/>
    </source>
</evidence>
<keyword evidence="1" id="KW-0472">Membrane</keyword>
<dbReference type="GeneID" id="36343352"/>
<keyword evidence="3" id="KW-1185">Reference proteome</keyword>
<sequence>MLVNWRRAALFNTHHLCLSTSATGEVGACTSPGKPQVCSSIISHRLVITESGDVDRSAMVDVRLFIILLFTSPPPLTLCCLYTTINYRHHHHHHHSSLPQIHFPCLFIRLIFATITTAYFTLSVDTIDGTADGLANISITSNPKVDFASYVLMGNITPTSISQTTIHEGHSILENAWVNEACNNGGSRALQKRICAKCNVTVTLFWHVPILISILSESSARLVLVATSYIILLFISSPVRIVLPSIVYYLSFSPAYVFHIVSITIGFTSITVFFTILHIFQPLSMIHVSFLLHFCTH</sequence>
<reference evidence="2 3" key="1">
    <citation type="journal article" date="2013" name="Nat. Genet.">
        <title>The genome of the hydatid tapeworm Echinococcus granulosus.</title>
        <authorList>
            <person name="Zheng H."/>
            <person name="Zhang W."/>
            <person name="Zhang L."/>
            <person name="Zhang Z."/>
            <person name="Li J."/>
            <person name="Lu G."/>
            <person name="Zhu Y."/>
            <person name="Wang Y."/>
            <person name="Huang Y."/>
            <person name="Liu J."/>
            <person name="Kang H."/>
            <person name="Chen J."/>
            <person name="Wang L."/>
            <person name="Chen A."/>
            <person name="Yu S."/>
            <person name="Gao Z."/>
            <person name="Jin L."/>
            <person name="Gu W."/>
            <person name="Wang Z."/>
            <person name="Zhao L."/>
            <person name="Shi B."/>
            <person name="Wen H."/>
            <person name="Lin R."/>
            <person name="Jones M.K."/>
            <person name="Brejova B."/>
            <person name="Vinar T."/>
            <person name="Zhao G."/>
            <person name="McManus D.P."/>
            <person name="Chen Z."/>
            <person name="Zhou Y."/>
            <person name="Wang S."/>
        </authorList>
    </citation>
    <scope>NUCLEOTIDE SEQUENCE [LARGE SCALE GENOMIC DNA]</scope>
</reference>
<dbReference type="AlphaFoldDB" id="W6UAI9"/>
<accession>W6UAI9</accession>
<feature type="transmembrane region" description="Helical" evidence="1">
    <location>
        <begin position="255"/>
        <end position="280"/>
    </location>
</feature>
<protein>
    <submittedName>
        <fullName evidence="2">Uncharacterized protein</fullName>
    </submittedName>
</protein>